<gene>
    <name evidence="1" type="ORF">A9Q84_17415</name>
</gene>
<reference evidence="2" key="1">
    <citation type="journal article" date="2017" name="Proc. Natl. Acad. Sci. U.S.A.">
        <title>Simulation of Deepwater Horizon oil plume reveals substrate specialization within a complex community of hydrocarbon-degraders.</title>
        <authorList>
            <person name="Hu P."/>
            <person name="Dubinsky E.A."/>
            <person name="Probst A.J."/>
            <person name="Wang J."/>
            <person name="Sieber C.M.K."/>
            <person name="Tom L.M."/>
            <person name="Gardinali P."/>
            <person name="Banfield J.F."/>
            <person name="Atlas R.M."/>
            <person name="Andersen G.L."/>
        </authorList>
    </citation>
    <scope>NUCLEOTIDE SEQUENCE [LARGE SCALE GENOMIC DNA]</scope>
</reference>
<dbReference type="EMBL" id="MAAO01000011">
    <property type="protein sequence ID" value="OUR94090.1"/>
    <property type="molecule type" value="Genomic_DNA"/>
</dbReference>
<evidence type="ECO:0000313" key="1">
    <source>
        <dbReference type="EMBL" id="OUR94090.1"/>
    </source>
</evidence>
<sequence length="345" mass="39473">MKRTINLRIFVKRFKLLILIVFNIFLVKESYANCEAAAFRIHTVADYKIKDDKETYLLYQKGPDGSISYGLNSNDPERSFMNSEGTKITSVSFRGSKCSLDSKWSLNGKDGMCSRVNFPYSFKLNKCKNFLKSVPEKGFAVINLISGEVKFPVKLYISKNKRYELSSGDISVIQNDFKKNSTVLSRRVNGSSDEKRLSFKDVVNFSSPRSSIAKVGNQFEMIISHFKIQNLNNVYNFKGWGTEAESATTFASGRTLDFPLIHFKFNKKTPFFVGDGSWCSSRFVYIRKKKGVPQHLKSYYKYVITNAFDLNEDGFPDIIEINNSFSYKLGKDQSLSVIDRDYGCY</sequence>
<evidence type="ECO:0000313" key="2">
    <source>
        <dbReference type="Proteomes" id="UP000196531"/>
    </source>
</evidence>
<protein>
    <submittedName>
        <fullName evidence="1">Uncharacterized protein</fullName>
    </submittedName>
</protein>
<dbReference type="Proteomes" id="UP000196531">
    <property type="component" value="Unassembled WGS sequence"/>
</dbReference>
<accession>A0A1Y5F9J0</accession>
<name>A0A1Y5F9J0_9BACT</name>
<organism evidence="1 2">
    <name type="scientific">Halobacteriovorax marinus</name>
    <dbReference type="NCBI Taxonomy" id="97084"/>
    <lineage>
        <taxon>Bacteria</taxon>
        <taxon>Pseudomonadati</taxon>
        <taxon>Bdellovibrionota</taxon>
        <taxon>Bacteriovoracia</taxon>
        <taxon>Bacteriovoracales</taxon>
        <taxon>Halobacteriovoraceae</taxon>
        <taxon>Halobacteriovorax</taxon>
    </lineage>
</organism>
<comment type="caution">
    <text evidence="1">The sequence shown here is derived from an EMBL/GenBank/DDBJ whole genome shotgun (WGS) entry which is preliminary data.</text>
</comment>
<proteinExistence type="predicted"/>
<dbReference type="AlphaFoldDB" id="A0A1Y5F9J0"/>